<evidence type="ECO:0000256" key="2">
    <source>
        <dbReference type="ARBA" id="ARBA00005336"/>
    </source>
</evidence>
<dbReference type="InterPro" id="IPR017853">
    <property type="entry name" value="GH"/>
</dbReference>
<dbReference type="Gene3D" id="3.40.50.1700">
    <property type="entry name" value="Glycoside hydrolase family 3 C-terminal domain"/>
    <property type="match status" value="1"/>
</dbReference>
<gene>
    <name evidence="9" type="ORF">BKA10_000458</name>
</gene>
<dbReference type="InterPro" id="IPR036962">
    <property type="entry name" value="Glyco_hydro_3_N_sf"/>
</dbReference>
<dbReference type="GO" id="GO:0008422">
    <property type="term" value="F:beta-glucosidase activity"/>
    <property type="evidence" value="ECO:0007669"/>
    <property type="project" value="UniProtKB-EC"/>
</dbReference>
<keyword evidence="4" id="KW-0732">Signal</keyword>
<comment type="similarity">
    <text evidence="2">Belongs to the glycosyl hydrolase 3 family.</text>
</comment>
<evidence type="ECO:0000256" key="5">
    <source>
        <dbReference type="ARBA" id="ARBA00022801"/>
    </source>
</evidence>
<evidence type="ECO:0000313" key="10">
    <source>
        <dbReference type="Proteomes" id="UP000549113"/>
    </source>
</evidence>
<evidence type="ECO:0000259" key="8">
    <source>
        <dbReference type="Pfam" id="PF01915"/>
    </source>
</evidence>
<proteinExistence type="inferred from homology"/>
<dbReference type="Pfam" id="PF01915">
    <property type="entry name" value="Glyco_hydro_3_C"/>
    <property type="match status" value="1"/>
</dbReference>
<sequence length="702" mass="75507">MITSQPAIRSHRKPILEVDGLEFRDLDGDGALTPYEDWRLAPRERARDLTGRLSAAQKAGLMIIGSHYMAGSPWVAEHGGMPDLRADPSVLVRRPAPDETGSFLRAEDGYARHQMITGEPLDAPRLHASSSRGAVHDRHQRRFIVRDNPSAGDLARWANELQELAEDTQFGIPVMLVSNPRNHVGTGGTLGIREATGVFSEWPGELGLAAIGDEALVRRFAEIARREWRAAGLHKIYGYMADVPSEPRWSRFDGTLGEDPEAAGRLIAAMVRGFQGAKLDAESVALTVKHFPGGGVRTDGHDPHFAWGQENEYPTAGSLEKYQLPPFRAAIDAGVASVMPYYSKPVNTSADQLPTDLRADDGRQFEEVAFAYNKALITGLLRERLGFTGYVNTDSGVLDGMAWGVQGLTSSERWAKIIRAGSNVVSDEVDPAGLLAALAAGIVEEHELDASVALLLEEMFALGLFENPYVDPAHADEVAADAGTREEAEAAQRRSVTLLRNDRGLLPLPKDISRVYVEAFARNGAAGLTAMLREAVAAQAPGAVLIDDPADADAAIVWLVPAISLFGGDDRPDVPLTVTLPDRGIDTERVRDIQEAVPTVLVINFTNPWVIADVEPAAAAVVATYGISAANLSAVLFGDDEPRGRLPLTVPADEAAVADSPRDVPGMFCGPDYAYVDSAGHAYTHGFGLGRWAARPFAGGYE</sequence>
<evidence type="ECO:0000313" key="9">
    <source>
        <dbReference type="EMBL" id="MBB4138664.1"/>
    </source>
</evidence>
<feature type="domain" description="Glycoside hydrolase family 3 N-terminal" evidence="7">
    <location>
        <begin position="156"/>
        <end position="453"/>
    </location>
</feature>
<evidence type="ECO:0000256" key="4">
    <source>
        <dbReference type="ARBA" id="ARBA00022729"/>
    </source>
</evidence>
<dbReference type="GO" id="GO:0009251">
    <property type="term" value="P:glucan catabolic process"/>
    <property type="evidence" value="ECO:0007669"/>
    <property type="project" value="TreeGrafter"/>
</dbReference>
<keyword evidence="6 9" id="KW-0326">Glycosidase</keyword>
<dbReference type="InterPro" id="IPR002772">
    <property type="entry name" value="Glyco_hydro_3_C"/>
</dbReference>
<evidence type="ECO:0000256" key="6">
    <source>
        <dbReference type="ARBA" id="ARBA00023295"/>
    </source>
</evidence>
<dbReference type="SUPFAM" id="SSF51445">
    <property type="entry name" value="(Trans)glycosidases"/>
    <property type="match status" value="1"/>
</dbReference>
<dbReference type="EC" id="3.2.1.21" evidence="3"/>
<dbReference type="AlphaFoldDB" id="A0AA40VLJ2"/>
<reference evidence="9 10" key="1">
    <citation type="submission" date="2020-08" db="EMBL/GenBank/DDBJ databases">
        <title>Sequencing the genomes of 1000 actinobacteria strains.</title>
        <authorList>
            <person name="Klenk H.-P."/>
        </authorList>
    </citation>
    <scope>NUCLEOTIDE SEQUENCE [LARGE SCALE GENOMIC DNA]</scope>
    <source>
        <strain evidence="9 10">DSM 19600</strain>
    </source>
</reference>
<dbReference type="PANTHER" id="PTHR30620">
    <property type="entry name" value="PERIPLASMIC BETA-GLUCOSIDASE-RELATED"/>
    <property type="match status" value="1"/>
</dbReference>
<keyword evidence="5 9" id="KW-0378">Hydrolase</keyword>
<evidence type="ECO:0000256" key="3">
    <source>
        <dbReference type="ARBA" id="ARBA00012744"/>
    </source>
</evidence>
<dbReference type="RefSeq" id="WP_183498426.1">
    <property type="nucleotide sequence ID" value="NZ_BAABCO010000003.1"/>
</dbReference>
<protein>
    <recommendedName>
        <fullName evidence="3">beta-glucosidase</fullName>
        <ecNumber evidence="3">3.2.1.21</ecNumber>
    </recommendedName>
</protein>
<comment type="catalytic activity">
    <reaction evidence="1">
        <text>Hydrolysis of terminal, non-reducing beta-D-glucosyl residues with release of beta-D-glucose.</text>
        <dbReference type="EC" id="3.2.1.21"/>
    </reaction>
</comment>
<dbReference type="InterPro" id="IPR036881">
    <property type="entry name" value="Glyco_hydro_3_C_sf"/>
</dbReference>
<dbReference type="EMBL" id="JACIFH010000001">
    <property type="protein sequence ID" value="MBB4138664.1"/>
    <property type="molecule type" value="Genomic_DNA"/>
</dbReference>
<dbReference type="Proteomes" id="UP000549113">
    <property type="component" value="Unassembled WGS sequence"/>
</dbReference>
<dbReference type="SUPFAM" id="SSF52279">
    <property type="entry name" value="Beta-D-glucan exohydrolase, C-terminal domain"/>
    <property type="match status" value="1"/>
</dbReference>
<dbReference type="Pfam" id="PF00933">
    <property type="entry name" value="Glyco_hydro_3"/>
    <property type="match status" value="1"/>
</dbReference>
<evidence type="ECO:0000256" key="1">
    <source>
        <dbReference type="ARBA" id="ARBA00000448"/>
    </source>
</evidence>
<dbReference type="InterPro" id="IPR001764">
    <property type="entry name" value="Glyco_hydro_3_N"/>
</dbReference>
<accession>A0AA40VLJ2</accession>
<comment type="caution">
    <text evidence="9">The sequence shown here is derived from an EMBL/GenBank/DDBJ whole genome shotgun (WGS) entry which is preliminary data.</text>
</comment>
<name>A0AA40VLJ2_9MICO</name>
<organism evidence="9 10">
    <name type="scientific">Microbacterium invictum</name>
    <dbReference type="NCBI Taxonomy" id="515415"/>
    <lineage>
        <taxon>Bacteria</taxon>
        <taxon>Bacillati</taxon>
        <taxon>Actinomycetota</taxon>
        <taxon>Actinomycetes</taxon>
        <taxon>Micrococcales</taxon>
        <taxon>Microbacteriaceae</taxon>
        <taxon>Microbacterium</taxon>
    </lineage>
</organism>
<dbReference type="Gene3D" id="3.20.20.300">
    <property type="entry name" value="Glycoside hydrolase, family 3, N-terminal domain"/>
    <property type="match status" value="1"/>
</dbReference>
<dbReference type="InterPro" id="IPR051915">
    <property type="entry name" value="Cellulose_Degrad_GH3"/>
</dbReference>
<keyword evidence="10" id="KW-1185">Reference proteome</keyword>
<feature type="domain" description="Glycoside hydrolase family 3 C-terminal" evidence="8">
    <location>
        <begin position="496"/>
        <end position="690"/>
    </location>
</feature>
<dbReference type="PANTHER" id="PTHR30620:SF16">
    <property type="entry name" value="LYSOSOMAL BETA GLUCOSIDASE"/>
    <property type="match status" value="1"/>
</dbReference>
<evidence type="ECO:0000259" key="7">
    <source>
        <dbReference type="Pfam" id="PF00933"/>
    </source>
</evidence>